<name>A0A8H7ZN95_9FUNG</name>
<keyword evidence="3" id="KW-1185">Reference proteome</keyword>
<accession>A0A8H7ZN95</accession>
<comment type="caution">
    <text evidence="2">The sequence shown here is derived from an EMBL/GenBank/DDBJ whole genome shotgun (WGS) entry which is preliminary data.</text>
</comment>
<organism evidence="2 3">
    <name type="scientific">Olpidium bornovanus</name>
    <dbReference type="NCBI Taxonomy" id="278681"/>
    <lineage>
        <taxon>Eukaryota</taxon>
        <taxon>Fungi</taxon>
        <taxon>Fungi incertae sedis</taxon>
        <taxon>Olpidiomycota</taxon>
        <taxon>Olpidiomycotina</taxon>
        <taxon>Olpidiomycetes</taxon>
        <taxon>Olpidiales</taxon>
        <taxon>Olpidiaceae</taxon>
        <taxon>Olpidium</taxon>
    </lineage>
</organism>
<dbReference type="AlphaFoldDB" id="A0A8H7ZN95"/>
<evidence type="ECO:0000313" key="3">
    <source>
        <dbReference type="Proteomes" id="UP000673691"/>
    </source>
</evidence>
<proteinExistence type="predicted"/>
<dbReference type="Proteomes" id="UP000673691">
    <property type="component" value="Unassembled WGS sequence"/>
</dbReference>
<feature type="non-terminal residue" evidence="2">
    <location>
        <position position="1"/>
    </location>
</feature>
<reference evidence="2 3" key="1">
    <citation type="journal article" name="Sci. Rep.">
        <title>Genome-scale phylogenetic analyses confirm Olpidium as the closest living zoosporic fungus to the non-flagellated, terrestrial fungi.</title>
        <authorList>
            <person name="Chang Y."/>
            <person name="Rochon D."/>
            <person name="Sekimoto S."/>
            <person name="Wang Y."/>
            <person name="Chovatia M."/>
            <person name="Sandor L."/>
            <person name="Salamov A."/>
            <person name="Grigoriev I.V."/>
            <person name="Stajich J.E."/>
            <person name="Spatafora J.W."/>
        </authorList>
    </citation>
    <scope>NUCLEOTIDE SEQUENCE [LARGE SCALE GENOMIC DNA]</scope>
    <source>
        <strain evidence="2">S191</strain>
    </source>
</reference>
<evidence type="ECO:0000256" key="1">
    <source>
        <dbReference type="SAM" id="MobiDB-lite"/>
    </source>
</evidence>
<sequence>PTNQRLKEKRKLSAPSETGCEPSRAALPVRTSASLHRRAHPSREERPLGTRAAQCGASAATAARACCTASRKPRKPRRRTSSR</sequence>
<feature type="region of interest" description="Disordered" evidence="1">
    <location>
        <begin position="1"/>
        <end position="55"/>
    </location>
</feature>
<protein>
    <submittedName>
        <fullName evidence="2">Uncharacterized protein</fullName>
    </submittedName>
</protein>
<dbReference type="EMBL" id="JAEFCI010011987">
    <property type="protein sequence ID" value="KAG5456280.1"/>
    <property type="molecule type" value="Genomic_DNA"/>
</dbReference>
<evidence type="ECO:0000313" key="2">
    <source>
        <dbReference type="EMBL" id="KAG5456280.1"/>
    </source>
</evidence>
<gene>
    <name evidence="2" type="ORF">BJ554DRAFT_4018</name>
</gene>